<reference evidence="1 2" key="1">
    <citation type="submission" date="2018-10" db="EMBL/GenBank/DDBJ databases">
        <title>Fifty Aureobasidium pullulans genomes reveal a recombining polyextremotolerant generalist.</title>
        <authorList>
            <person name="Gostincar C."/>
            <person name="Turk M."/>
            <person name="Zajc J."/>
            <person name="Gunde-Cimerman N."/>
        </authorList>
    </citation>
    <scope>NUCLEOTIDE SEQUENCE [LARGE SCALE GENOMIC DNA]</scope>
    <source>
        <strain evidence="1 2">EXF-10796</strain>
    </source>
</reference>
<dbReference type="EMBL" id="QZAM01000132">
    <property type="protein sequence ID" value="THW41094.1"/>
    <property type="molecule type" value="Genomic_DNA"/>
</dbReference>
<dbReference type="Proteomes" id="UP000309076">
    <property type="component" value="Unassembled WGS sequence"/>
</dbReference>
<evidence type="ECO:0000313" key="1">
    <source>
        <dbReference type="EMBL" id="THW41094.1"/>
    </source>
</evidence>
<accession>A0AB74IVN3</accession>
<sequence>MSNSTLLLNAARGCGEQHFGPASCDGSFDFTLLFEQTLLSIVPSSMFLCCFPISLYKLYKLAPKFEASTFRAFKLVKLSTSRRLPCPSADSFGIIDIMDDSSSHSNHRNNSSSMPWTHRFFRHVLLVSADTYSFNEAVFTHERLLAILCYL</sequence>
<gene>
    <name evidence="1" type="ORF">D6D21_06500</name>
</gene>
<evidence type="ECO:0000313" key="2">
    <source>
        <dbReference type="Proteomes" id="UP000309076"/>
    </source>
</evidence>
<protein>
    <submittedName>
        <fullName evidence="1">Uncharacterized protein</fullName>
    </submittedName>
</protein>
<name>A0AB74IVN3_AURPU</name>
<organism evidence="1 2">
    <name type="scientific">Aureobasidium pullulans</name>
    <name type="common">Black yeast</name>
    <name type="synonym">Pullularia pullulans</name>
    <dbReference type="NCBI Taxonomy" id="5580"/>
    <lineage>
        <taxon>Eukaryota</taxon>
        <taxon>Fungi</taxon>
        <taxon>Dikarya</taxon>
        <taxon>Ascomycota</taxon>
        <taxon>Pezizomycotina</taxon>
        <taxon>Dothideomycetes</taxon>
        <taxon>Dothideomycetidae</taxon>
        <taxon>Dothideales</taxon>
        <taxon>Saccotheciaceae</taxon>
        <taxon>Aureobasidium</taxon>
    </lineage>
</organism>
<comment type="caution">
    <text evidence="1">The sequence shown here is derived from an EMBL/GenBank/DDBJ whole genome shotgun (WGS) entry which is preliminary data.</text>
</comment>
<dbReference type="AlphaFoldDB" id="A0AB74IVN3"/>
<proteinExistence type="predicted"/>